<dbReference type="OMA" id="CHANRYC"/>
<feature type="compositionally biased region" description="Basic residues" evidence="1">
    <location>
        <begin position="179"/>
        <end position="193"/>
    </location>
</feature>
<protein>
    <recommendedName>
        <fullName evidence="5">Dickkopf N-terminal cysteine-rich domain-containing protein</fullName>
    </recommendedName>
</protein>
<organism evidence="3 4">
    <name type="scientific">Trichophyton interdigitale (strain MR816)</name>
    <dbReference type="NCBI Taxonomy" id="1215338"/>
    <lineage>
        <taxon>Eukaryota</taxon>
        <taxon>Fungi</taxon>
        <taxon>Dikarya</taxon>
        <taxon>Ascomycota</taxon>
        <taxon>Pezizomycotina</taxon>
        <taxon>Eurotiomycetes</taxon>
        <taxon>Eurotiomycetidae</taxon>
        <taxon>Onygenales</taxon>
        <taxon>Arthrodermataceae</taxon>
        <taxon>Trichophyton</taxon>
    </lineage>
</organism>
<reference evidence="3 4" key="1">
    <citation type="submission" date="2014-02" db="EMBL/GenBank/DDBJ databases">
        <title>The Genome Sequence of Trichophyton interdigitale MR816.</title>
        <authorList>
            <consortium name="The Broad Institute Genomics Platform"/>
            <person name="Cuomo C.A."/>
            <person name="White T.C."/>
            <person name="Graser Y."/>
            <person name="Martinez-Rossi N."/>
            <person name="Heitman J."/>
            <person name="Young S.K."/>
            <person name="Zeng Q."/>
            <person name="Gargeya S."/>
            <person name="Abouelleil A."/>
            <person name="Alvarado L."/>
            <person name="Chapman S.B."/>
            <person name="Gainer-Dewar J."/>
            <person name="Goldberg J."/>
            <person name="Griggs A."/>
            <person name="Gujja S."/>
            <person name="Hansen M."/>
            <person name="Howarth C."/>
            <person name="Imamovic A."/>
            <person name="Larimer J."/>
            <person name="Martinez D."/>
            <person name="Murphy C."/>
            <person name="Pearson M.D."/>
            <person name="Persinoti G."/>
            <person name="Poon T."/>
            <person name="Priest M."/>
            <person name="Roberts A.D."/>
            <person name="Saif S."/>
            <person name="Shea T.D."/>
            <person name="Sykes S.N."/>
            <person name="Wortman J."/>
            <person name="Nusbaum C."/>
            <person name="Birren B."/>
        </authorList>
    </citation>
    <scope>NUCLEOTIDE SEQUENCE [LARGE SCALE GENOMIC DNA]</scope>
    <source>
        <strain evidence="3 4">MR816</strain>
    </source>
</reference>
<evidence type="ECO:0000313" key="4">
    <source>
        <dbReference type="Proteomes" id="UP000024533"/>
    </source>
</evidence>
<dbReference type="AlphaFoldDB" id="A0A059JAC5"/>
<sequence length="253" mass="28327">MKFLAPSILALLGATTALAGECGWERTTEKVNGVLETGSHFQGTCGGDTTCVKNMCVPFVKPGEACSEMKPCRSPYYCDQGSRVCEKGDRKFDNEHCVNNNDCWNDICLNGICRKTDTCGSTSDCGEGKVCRFTRIKRNPLDLEKDVRACAAPDKSKYGEDCESNADCGKRRLPAPNVARRKGPNRRRPKPKKVQLQCRSGICLYPDQHLFNQAFYGWPCRKNAHCRSETCKASTYRHGKLTMKTCHYKERQS</sequence>
<dbReference type="EMBL" id="AOKY01000259">
    <property type="protein sequence ID" value="KDB24442.1"/>
    <property type="molecule type" value="Genomic_DNA"/>
</dbReference>
<evidence type="ECO:0008006" key="5">
    <source>
        <dbReference type="Google" id="ProtNLM"/>
    </source>
</evidence>
<name>A0A059JAC5_TRIIM</name>
<feature type="region of interest" description="Disordered" evidence="1">
    <location>
        <begin position="173"/>
        <end position="193"/>
    </location>
</feature>
<evidence type="ECO:0000313" key="3">
    <source>
        <dbReference type="EMBL" id="KDB24442.1"/>
    </source>
</evidence>
<dbReference type="Proteomes" id="UP000024533">
    <property type="component" value="Unassembled WGS sequence"/>
</dbReference>
<comment type="caution">
    <text evidence="3">The sequence shown here is derived from an EMBL/GenBank/DDBJ whole genome shotgun (WGS) entry which is preliminary data.</text>
</comment>
<accession>A0A059JAC5</accession>
<gene>
    <name evidence="3" type="ORF">H109_03731</name>
</gene>
<evidence type="ECO:0000256" key="2">
    <source>
        <dbReference type="SAM" id="SignalP"/>
    </source>
</evidence>
<keyword evidence="2" id="KW-0732">Signal</keyword>
<evidence type="ECO:0000256" key="1">
    <source>
        <dbReference type="SAM" id="MobiDB-lite"/>
    </source>
</evidence>
<proteinExistence type="predicted"/>
<feature type="signal peptide" evidence="2">
    <location>
        <begin position="1"/>
        <end position="19"/>
    </location>
</feature>
<dbReference type="HOGENOM" id="CLU_1061619_0_0_1"/>
<keyword evidence="4" id="KW-1185">Reference proteome</keyword>
<feature type="chain" id="PRO_5001579398" description="Dickkopf N-terminal cysteine-rich domain-containing protein" evidence="2">
    <location>
        <begin position="20"/>
        <end position="253"/>
    </location>
</feature>